<sequence length="204" mass="23717">MSRESNNQKHINPTMLESNDETKPTESIKRDSMQETSISTESSKLESSTLKSNYLESKKPNDTKNKDNIKQDSSGDEIIWESKRNAFGILSLCIFLFANIFFWCMSWLMIANHQYFIGIVSLSATSVLLFMYGKELTFKKAFLTKYGLIIYTIFNTKSYQYGDFVMKQSINRGIFLPMIDIVEVKISSTLYEAQYFIFPYDYNE</sequence>
<accession>A0A4U8T4D7</accession>
<keyword evidence="2" id="KW-0472">Membrane</keyword>
<keyword evidence="6" id="KW-1185">Reference proteome</keyword>
<reference evidence="4 5" key="1">
    <citation type="journal article" date="2014" name="Genome Announc.">
        <title>Draft genome sequences of eight enterohepatic helicobacter species isolated from both laboratory and wild rodents.</title>
        <authorList>
            <person name="Sheh A."/>
            <person name="Shen Z."/>
            <person name="Fox J.G."/>
        </authorList>
    </citation>
    <scope>NUCLEOTIDE SEQUENCE [LARGE SCALE GENOMIC DNA]</scope>
    <source>
        <strain evidence="4 5">ATCC 49310</strain>
    </source>
</reference>
<proteinExistence type="predicted"/>
<dbReference type="AlphaFoldDB" id="A0A4U8T4D7"/>
<gene>
    <name evidence="4" type="ORF">LS80_010075</name>
    <name evidence="3" type="ORF">NHP164001_13200</name>
</gene>
<keyword evidence="2" id="KW-1133">Transmembrane helix</keyword>
<evidence type="ECO:0000313" key="4">
    <source>
        <dbReference type="EMBL" id="TLD94375.1"/>
    </source>
</evidence>
<feature type="compositionally biased region" description="Low complexity" evidence="1">
    <location>
        <begin position="35"/>
        <end position="50"/>
    </location>
</feature>
<comment type="caution">
    <text evidence="4">The sequence shown here is derived from an EMBL/GenBank/DDBJ whole genome shotgun (WGS) entry which is preliminary data.</text>
</comment>
<keyword evidence="2" id="KW-0812">Transmembrane</keyword>
<feature type="region of interest" description="Disordered" evidence="1">
    <location>
        <begin position="1"/>
        <end position="50"/>
    </location>
</feature>
<dbReference type="EMBL" id="BAAFHN010000031">
    <property type="protein sequence ID" value="GAB0173302.1"/>
    <property type="molecule type" value="Genomic_DNA"/>
</dbReference>
<evidence type="ECO:0000313" key="5">
    <source>
        <dbReference type="Proteomes" id="UP000029861"/>
    </source>
</evidence>
<evidence type="ECO:0000313" key="6">
    <source>
        <dbReference type="Proteomes" id="UP001562457"/>
    </source>
</evidence>
<dbReference type="Proteomes" id="UP001562457">
    <property type="component" value="Unassembled WGS sequence"/>
</dbReference>
<reference evidence="4" key="2">
    <citation type="submission" date="2018-04" db="EMBL/GenBank/DDBJ databases">
        <authorList>
            <person name="Sheh A."/>
            <person name="Shen Z."/>
            <person name="Mannion A.J."/>
            <person name="Fox J.G."/>
        </authorList>
    </citation>
    <scope>NUCLEOTIDE SEQUENCE</scope>
    <source>
        <strain evidence="4">ATCC 49310</strain>
    </source>
</reference>
<feature type="transmembrane region" description="Helical" evidence="2">
    <location>
        <begin position="87"/>
        <end position="109"/>
    </location>
</feature>
<feature type="compositionally biased region" description="Polar residues" evidence="1">
    <location>
        <begin position="8"/>
        <end position="17"/>
    </location>
</feature>
<name>A0A4U8T4D7_9HELI</name>
<organism evidence="4 5">
    <name type="scientific">Helicobacter trogontum</name>
    <dbReference type="NCBI Taxonomy" id="50960"/>
    <lineage>
        <taxon>Bacteria</taxon>
        <taxon>Pseudomonadati</taxon>
        <taxon>Campylobacterota</taxon>
        <taxon>Epsilonproteobacteria</taxon>
        <taxon>Campylobacterales</taxon>
        <taxon>Helicobacteraceae</taxon>
        <taxon>Helicobacter</taxon>
    </lineage>
</organism>
<reference evidence="3 6" key="3">
    <citation type="submission" date="2024-06" db="EMBL/GenBank/DDBJ databases">
        <title>Draft genome sequence of Helicobacter trogontum NHP16-4001.</title>
        <authorList>
            <person name="Rimbara E."/>
            <person name="Suzuki M."/>
        </authorList>
    </citation>
    <scope>NUCLEOTIDE SEQUENCE [LARGE SCALE GENOMIC DNA]</scope>
    <source>
        <strain evidence="3 6">NHP16-4001</strain>
    </source>
</reference>
<evidence type="ECO:0000313" key="3">
    <source>
        <dbReference type="EMBL" id="GAB0173302.1"/>
    </source>
</evidence>
<dbReference type="RefSeq" id="WP_034317473.1">
    <property type="nucleotide sequence ID" value="NZ_BAAFHN010000031.1"/>
</dbReference>
<feature type="transmembrane region" description="Helical" evidence="2">
    <location>
        <begin position="115"/>
        <end position="133"/>
    </location>
</feature>
<feature type="compositionally biased region" description="Basic and acidic residues" evidence="1">
    <location>
        <begin position="20"/>
        <end position="33"/>
    </location>
</feature>
<protein>
    <submittedName>
        <fullName evidence="4">Uncharacterized protein</fullName>
    </submittedName>
</protein>
<dbReference type="EMBL" id="JRPK02000061">
    <property type="protein sequence ID" value="TLD94375.1"/>
    <property type="molecule type" value="Genomic_DNA"/>
</dbReference>
<dbReference type="Proteomes" id="UP000029861">
    <property type="component" value="Unassembled WGS sequence"/>
</dbReference>
<evidence type="ECO:0000256" key="2">
    <source>
        <dbReference type="SAM" id="Phobius"/>
    </source>
</evidence>
<evidence type="ECO:0000256" key="1">
    <source>
        <dbReference type="SAM" id="MobiDB-lite"/>
    </source>
</evidence>